<evidence type="ECO:0000259" key="1">
    <source>
        <dbReference type="Pfam" id="PF13683"/>
    </source>
</evidence>
<dbReference type="STRING" id="887062.HGR_06846"/>
<comment type="caution">
    <text evidence="2">The sequence shown here is derived from an EMBL/GenBank/DDBJ whole genome shotgun (WGS) entry which is preliminary data.</text>
</comment>
<dbReference type="GO" id="GO:0015074">
    <property type="term" value="P:DNA integration"/>
    <property type="evidence" value="ECO:0007669"/>
    <property type="project" value="InterPro"/>
</dbReference>
<accession>F3KSE0</accession>
<dbReference type="AlphaFoldDB" id="F3KSE0"/>
<dbReference type="InterPro" id="IPR012337">
    <property type="entry name" value="RNaseH-like_sf"/>
</dbReference>
<feature type="domain" description="Integrase catalytic" evidence="1">
    <location>
        <begin position="3"/>
        <end position="37"/>
    </location>
</feature>
<name>F3KSE0_9BURK</name>
<organism evidence="2 3">
    <name type="scientific">Hylemonella gracilis ATCC 19624</name>
    <dbReference type="NCBI Taxonomy" id="887062"/>
    <lineage>
        <taxon>Bacteria</taxon>
        <taxon>Pseudomonadati</taxon>
        <taxon>Pseudomonadota</taxon>
        <taxon>Betaproteobacteria</taxon>
        <taxon>Burkholderiales</taxon>
        <taxon>Comamonadaceae</taxon>
        <taxon>Hylemonella</taxon>
    </lineage>
</organism>
<dbReference type="InterPro" id="IPR001584">
    <property type="entry name" value="Integrase_cat-core"/>
</dbReference>
<keyword evidence="3" id="KW-1185">Reference proteome</keyword>
<dbReference type="SUPFAM" id="SSF53098">
    <property type="entry name" value="Ribonuclease H-like"/>
    <property type="match status" value="1"/>
</dbReference>
<proteinExistence type="predicted"/>
<dbReference type="Pfam" id="PF13683">
    <property type="entry name" value="rve_3"/>
    <property type="match status" value="1"/>
</dbReference>
<evidence type="ECO:0000313" key="3">
    <source>
        <dbReference type="Proteomes" id="UP000016368"/>
    </source>
</evidence>
<reference evidence="2 3" key="1">
    <citation type="journal article" date="2011" name="EMBO J.">
        <title>Structural diversity of bacterial flagellar motors.</title>
        <authorList>
            <person name="Chen S."/>
            <person name="Beeby M."/>
            <person name="Murphy G.E."/>
            <person name="Leadbetter J.R."/>
            <person name="Hendrixson D.R."/>
            <person name="Briegel A."/>
            <person name="Li Z."/>
            <person name="Shi J."/>
            <person name="Tocheva E.I."/>
            <person name="Muller A."/>
            <person name="Dobro M.J."/>
            <person name="Jensen G.J."/>
        </authorList>
    </citation>
    <scope>NUCLEOTIDE SEQUENCE [LARGE SCALE GENOMIC DNA]</scope>
    <source>
        <strain evidence="2 3">ATCC 19624</strain>
    </source>
</reference>
<dbReference type="Proteomes" id="UP000016368">
    <property type="component" value="Unassembled WGS sequence"/>
</dbReference>
<sequence length="60" mass="6922">MHHHQFETPQHACRVIADWIGFYNHRRPHQALGMKTPTEAYALAARPLQKPLGQYMAGQI</sequence>
<evidence type="ECO:0000313" key="2">
    <source>
        <dbReference type="EMBL" id="EGI77334.1"/>
    </source>
</evidence>
<protein>
    <submittedName>
        <fullName evidence="2">Integrase core subunit</fullName>
    </submittedName>
</protein>
<dbReference type="EMBL" id="AEGR01000050">
    <property type="protein sequence ID" value="EGI77334.1"/>
    <property type="molecule type" value="Genomic_DNA"/>
</dbReference>
<dbReference type="eggNOG" id="COG2801">
    <property type="taxonomic scope" value="Bacteria"/>
</dbReference>
<gene>
    <name evidence="2" type="ORF">HGR_06846</name>
</gene>